<name>A0A1Z4KFU7_ANAVA</name>
<reference evidence="1 2" key="1">
    <citation type="submission" date="2017-06" db="EMBL/GenBank/DDBJ databases">
        <title>Genome sequencing of cyanobaciteial culture collection at National Institute for Environmental Studies (NIES).</title>
        <authorList>
            <person name="Hirose Y."/>
            <person name="Shimura Y."/>
            <person name="Fujisawa T."/>
            <person name="Nakamura Y."/>
            <person name="Kawachi M."/>
        </authorList>
    </citation>
    <scope>NUCLEOTIDE SEQUENCE [LARGE SCALE GENOMIC DNA]</scope>
    <source>
        <strain evidence="1 2">NIES-23</strain>
    </source>
</reference>
<accession>A0A1Z4KFU7</accession>
<organism evidence="1 2">
    <name type="scientific">Trichormus variabilis NIES-23</name>
    <dbReference type="NCBI Taxonomy" id="1973479"/>
    <lineage>
        <taxon>Bacteria</taxon>
        <taxon>Bacillati</taxon>
        <taxon>Cyanobacteriota</taxon>
        <taxon>Cyanophyceae</taxon>
        <taxon>Nostocales</taxon>
        <taxon>Nostocaceae</taxon>
        <taxon>Trichormus</taxon>
    </lineage>
</organism>
<protein>
    <submittedName>
        <fullName evidence="1">Uncharacterized protein</fullName>
    </submittedName>
</protein>
<gene>
    <name evidence="1" type="ORF">NIES23_05990</name>
</gene>
<dbReference type="EMBL" id="AP018216">
    <property type="protein sequence ID" value="BAY67817.1"/>
    <property type="molecule type" value="Genomic_DNA"/>
</dbReference>
<proteinExistence type="predicted"/>
<dbReference type="Proteomes" id="UP000217507">
    <property type="component" value="Chromosome"/>
</dbReference>
<dbReference type="AlphaFoldDB" id="A0A1Z4KFU7"/>
<evidence type="ECO:0000313" key="2">
    <source>
        <dbReference type="Proteomes" id="UP000217507"/>
    </source>
</evidence>
<sequence>MSKTPFEESQNANDELLGEYHFDYKKAKPNRFATHGGKQLLKVVVLDEDVAEVFTTPESVNKVLRALIKSMPKSANGDDTA</sequence>
<evidence type="ECO:0000313" key="1">
    <source>
        <dbReference type="EMBL" id="BAY67817.1"/>
    </source>
</evidence>